<dbReference type="Proteomes" id="UP001201812">
    <property type="component" value="Unassembled WGS sequence"/>
</dbReference>
<feature type="compositionally biased region" description="Polar residues" evidence="1">
    <location>
        <begin position="98"/>
        <end position="107"/>
    </location>
</feature>
<gene>
    <name evidence="2" type="ORF">DdX_10783</name>
</gene>
<name>A0AAD4N2A8_9BILA</name>
<organism evidence="2 3">
    <name type="scientific">Ditylenchus destructor</name>
    <dbReference type="NCBI Taxonomy" id="166010"/>
    <lineage>
        <taxon>Eukaryota</taxon>
        <taxon>Metazoa</taxon>
        <taxon>Ecdysozoa</taxon>
        <taxon>Nematoda</taxon>
        <taxon>Chromadorea</taxon>
        <taxon>Rhabditida</taxon>
        <taxon>Tylenchina</taxon>
        <taxon>Tylenchomorpha</taxon>
        <taxon>Sphaerularioidea</taxon>
        <taxon>Anguinidae</taxon>
        <taxon>Anguininae</taxon>
        <taxon>Ditylenchus</taxon>
    </lineage>
</organism>
<feature type="region of interest" description="Disordered" evidence="1">
    <location>
        <begin position="96"/>
        <end position="126"/>
    </location>
</feature>
<feature type="compositionally biased region" description="Basic and acidic residues" evidence="1">
    <location>
        <begin position="108"/>
        <end position="126"/>
    </location>
</feature>
<evidence type="ECO:0000313" key="3">
    <source>
        <dbReference type="Proteomes" id="UP001201812"/>
    </source>
</evidence>
<evidence type="ECO:0000256" key="1">
    <source>
        <dbReference type="SAM" id="MobiDB-lite"/>
    </source>
</evidence>
<protein>
    <submittedName>
        <fullName evidence="2">Uncharacterized protein</fullName>
    </submittedName>
</protein>
<proteinExistence type="predicted"/>
<dbReference type="AlphaFoldDB" id="A0AAD4N2A8"/>
<accession>A0AAD4N2A8</accession>
<comment type="caution">
    <text evidence="2">The sequence shown here is derived from an EMBL/GenBank/DDBJ whole genome shotgun (WGS) entry which is preliminary data.</text>
</comment>
<evidence type="ECO:0000313" key="2">
    <source>
        <dbReference type="EMBL" id="KAI1710422.1"/>
    </source>
</evidence>
<dbReference type="EMBL" id="JAKKPZ010000026">
    <property type="protein sequence ID" value="KAI1710422.1"/>
    <property type="molecule type" value="Genomic_DNA"/>
</dbReference>
<reference evidence="2" key="1">
    <citation type="submission" date="2022-01" db="EMBL/GenBank/DDBJ databases">
        <title>Genome Sequence Resource for Two Populations of Ditylenchus destructor, the Migratory Endoparasitic Phytonematode.</title>
        <authorList>
            <person name="Zhang H."/>
            <person name="Lin R."/>
            <person name="Xie B."/>
        </authorList>
    </citation>
    <scope>NUCLEOTIDE SEQUENCE</scope>
    <source>
        <strain evidence="2">BazhouSP</strain>
    </source>
</reference>
<sequence>MVYAGIACGVFEGLVLRRSALAIDLGLEGLNKTPTSDGKANVVLMLWEKFWKCCRTRKDEHDQNNGDDRWPYLDEQYAVLVGAVALLVRMEHGERKSSNGVPWSQVQIDEKEGKQNNRTEQLRKNKEYQSGMKHGIKIDLGVKFITVNELIWVYN</sequence>
<keyword evidence="3" id="KW-1185">Reference proteome</keyword>